<dbReference type="Proteomes" id="UP001049518">
    <property type="component" value="Chromosome"/>
</dbReference>
<dbReference type="RefSeq" id="WP_231333258.1">
    <property type="nucleotide sequence ID" value="NZ_CP059572.1"/>
</dbReference>
<protein>
    <submittedName>
        <fullName evidence="1">Uncharacterized protein</fullName>
    </submittedName>
</protein>
<evidence type="ECO:0000313" key="1">
    <source>
        <dbReference type="EMBL" id="QXJ20200.1"/>
    </source>
</evidence>
<name>A0ABX8QN56_9ACTN</name>
<dbReference type="EMBL" id="CP059572">
    <property type="protein sequence ID" value="QXJ20200.1"/>
    <property type="molecule type" value="Genomic_DNA"/>
</dbReference>
<dbReference type="Pfam" id="PF20007">
    <property type="entry name" value="fvmRadSAM-pep"/>
    <property type="match status" value="1"/>
</dbReference>
<keyword evidence="2" id="KW-1185">Reference proteome</keyword>
<proteinExistence type="predicted"/>
<evidence type="ECO:0000313" key="2">
    <source>
        <dbReference type="Proteomes" id="UP001049518"/>
    </source>
</evidence>
<dbReference type="InterPro" id="IPR045488">
    <property type="entry name" value="fvmRadSAM-pep"/>
</dbReference>
<reference evidence="1" key="1">
    <citation type="submission" date="2020-07" db="EMBL/GenBank/DDBJ databases">
        <authorList>
            <person name="Tarantini F.S."/>
            <person name="Hong K.W."/>
            <person name="Chan K.G."/>
        </authorList>
    </citation>
    <scope>NUCLEOTIDE SEQUENCE</scope>
    <source>
        <strain evidence="1">32-07</strain>
    </source>
</reference>
<sequence>MDKHTFVPSLPDLIDPGEYAAHPEGGLVRLKITVTGNGVEVLGDGMRPEHIEAVLRSLSGPDDEGPEMEQMLCG</sequence>
<gene>
    <name evidence="1" type="ORF">AGRA3207_000872</name>
</gene>
<organism evidence="1 2">
    <name type="scientific">Actinomadura graeca</name>
    <dbReference type="NCBI Taxonomy" id="2750812"/>
    <lineage>
        <taxon>Bacteria</taxon>
        <taxon>Bacillati</taxon>
        <taxon>Actinomycetota</taxon>
        <taxon>Actinomycetes</taxon>
        <taxon>Streptosporangiales</taxon>
        <taxon>Thermomonosporaceae</taxon>
        <taxon>Actinomadura</taxon>
    </lineage>
</organism>
<accession>A0ABX8QN56</accession>